<dbReference type="AlphaFoldDB" id="A0A226ERY0"/>
<reference evidence="3 4" key="1">
    <citation type="submission" date="2015-12" db="EMBL/GenBank/DDBJ databases">
        <title>The genome of Folsomia candida.</title>
        <authorList>
            <person name="Faddeeva A."/>
            <person name="Derks M.F."/>
            <person name="Anvar Y."/>
            <person name="Smit S."/>
            <person name="Van Straalen N."/>
            <person name="Roelofs D."/>
        </authorList>
    </citation>
    <scope>NUCLEOTIDE SEQUENCE [LARGE SCALE GENOMIC DNA]</scope>
    <source>
        <strain evidence="3 4">VU population</strain>
        <tissue evidence="3">Whole body</tissue>
    </source>
</reference>
<feature type="region of interest" description="Disordered" evidence="1">
    <location>
        <begin position="25"/>
        <end position="60"/>
    </location>
</feature>
<keyword evidence="2" id="KW-0472">Membrane</keyword>
<organism evidence="3 4">
    <name type="scientific">Folsomia candida</name>
    <name type="common">Springtail</name>
    <dbReference type="NCBI Taxonomy" id="158441"/>
    <lineage>
        <taxon>Eukaryota</taxon>
        <taxon>Metazoa</taxon>
        <taxon>Ecdysozoa</taxon>
        <taxon>Arthropoda</taxon>
        <taxon>Hexapoda</taxon>
        <taxon>Collembola</taxon>
        <taxon>Entomobryomorpha</taxon>
        <taxon>Isotomoidea</taxon>
        <taxon>Isotomidae</taxon>
        <taxon>Proisotominae</taxon>
        <taxon>Folsomia</taxon>
    </lineage>
</organism>
<accession>A0A226ERY0</accession>
<evidence type="ECO:0000313" key="4">
    <source>
        <dbReference type="Proteomes" id="UP000198287"/>
    </source>
</evidence>
<dbReference type="Proteomes" id="UP000198287">
    <property type="component" value="Unassembled WGS sequence"/>
</dbReference>
<keyword evidence="2" id="KW-0812">Transmembrane</keyword>
<protein>
    <submittedName>
        <fullName evidence="3">Uncharacterized protein</fullName>
    </submittedName>
</protein>
<keyword evidence="2" id="KW-1133">Transmembrane helix</keyword>
<evidence type="ECO:0000313" key="3">
    <source>
        <dbReference type="EMBL" id="OXA60383.1"/>
    </source>
</evidence>
<sequence length="104" mass="11351">MLVCGGFGRACAIFHHHASSSVLIPGGNENEDDGHQLPTSNVIRGRGTSHQEVKYPSKSKRRVSKMKSNYNFYLTVVISQLVLVGVSASWQDGTQVKSSFRQGS</sequence>
<comment type="caution">
    <text evidence="3">The sequence shown here is derived from an EMBL/GenBank/DDBJ whole genome shotgun (WGS) entry which is preliminary data.</text>
</comment>
<feature type="transmembrane region" description="Helical" evidence="2">
    <location>
        <begin position="70"/>
        <end position="90"/>
    </location>
</feature>
<keyword evidence="4" id="KW-1185">Reference proteome</keyword>
<proteinExistence type="predicted"/>
<evidence type="ECO:0000256" key="2">
    <source>
        <dbReference type="SAM" id="Phobius"/>
    </source>
</evidence>
<gene>
    <name evidence="3" type="ORF">Fcan01_05386</name>
</gene>
<evidence type="ECO:0000256" key="1">
    <source>
        <dbReference type="SAM" id="MobiDB-lite"/>
    </source>
</evidence>
<dbReference type="EMBL" id="LNIX01000002">
    <property type="protein sequence ID" value="OXA60383.1"/>
    <property type="molecule type" value="Genomic_DNA"/>
</dbReference>
<name>A0A226ERY0_FOLCA</name>